<reference evidence="2" key="2">
    <citation type="journal article" date="2024" name="Plant">
        <title>Genomic evolution and insights into agronomic trait innovations of Sesamum species.</title>
        <authorList>
            <person name="Miao H."/>
            <person name="Wang L."/>
            <person name="Qu L."/>
            <person name="Liu H."/>
            <person name="Sun Y."/>
            <person name="Le M."/>
            <person name="Wang Q."/>
            <person name="Wei S."/>
            <person name="Zheng Y."/>
            <person name="Lin W."/>
            <person name="Duan Y."/>
            <person name="Cao H."/>
            <person name="Xiong S."/>
            <person name="Wang X."/>
            <person name="Wei L."/>
            <person name="Li C."/>
            <person name="Ma Q."/>
            <person name="Ju M."/>
            <person name="Zhao R."/>
            <person name="Li G."/>
            <person name="Mu C."/>
            <person name="Tian Q."/>
            <person name="Mei H."/>
            <person name="Zhang T."/>
            <person name="Gao T."/>
            <person name="Zhang H."/>
        </authorList>
    </citation>
    <scope>NUCLEOTIDE SEQUENCE</scope>
    <source>
        <strain evidence="2">G02</strain>
    </source>
</reference>
<feature type="domain" description="Reverse transcriptase Ty1/copia-type" evidence="1">
    <location>
        <begin position="1"/>
        <end position="143"/>
    </location>
</feature>
<sequence>MVPPEGYSVALGMVCKLERSLYGLKQASRQWNVELTLKLIDYGFLQSAYDHCLFIKHTTGGLIALMVYVDDILVTGPCVDDIQGVKAYLHGLFTIKDLGDARYFLGLEVARNCDGIYLAQTKYILDIVKDTGLTHAKNKSTPLPLGLKLKADFGALLVNPDSYRRLIGRMLYLAFTRPDVSHSVQ</sequence>
<accession>A0AAW2K920</accession>
<dbReference type="AlphaFoldDB" id="A0AAW2K920"/>
<proteinExistence type="predicted"/>
<evidence type="ECO:0000313" key="2">
    <source>
        <dbReference type="EMBL" id="KAL0303021.1"/>
    </source>
</evidence>
<dbReference type="InterPro" id="IPR013103">
    <property type="entry name" value="RVT_2"/>
</dbReference>
<reference evidence="2" key="1">
    <citation type="submission" date="2020-06" db="EMBL/GenBank/DDBJ databases">
        <authorList>
            <person name="Li T."/>
            <person name="Hu X."/>
            <person name="Zhang T."/>
            <person name="Song X."/>
            <person name="Zhang H."/>
            <person name="Dai N."/>
            <person name="Sheng W."/>
            <person name="Hou X."/>
            <person name="Wei L."/>
        </authorList>
    </citation>
    <scope>NUCLEOTIDE SEQUENCE</scope>
    <source>
        <strain evidence="2">G02</strain>
        <tissue evidence="2">Leaf</tissue>
    </source>
</reference>
<name>A0AAW2K920_SESRA</name>
<gene>
    <name evidence="2" type="ORF">Sradi_6170200</name>
</gene>
<comment type="caution">
    <text evidence="2">The sequence shown here is derived from an EMBL/GenBank/DDBJ whole genome shotgun (WGS) entry which is preliminary data.</text>
</comment>
<protein>
    <submittedName>
        <fullName evidence="2">Retrovirus-related Pol polyprotein from transposon RE1</fullName>
    </submittedName>
</protein>
<evidence type="ECO:0000259" key="1">
    <source>
        <dbReference type="Pfam" id="PF07727"/>
    </source>
</evidence>
<dbReference type="InterPro" id="IPR043502">
    <property type="entry name" value="DNA/RNA_pol_sf"/>
</dbReference>
<dbReference type="SUPFAM" id="SSF56672">
    <property type="entry name" value="DNA/RNA polymerases"/>
    <property type="match status" value="1"/>
</dbReference>
<dbReference type="Pfam" id="PF07727">
    <property type="entry name" value="RVT_2"/>
    <property type="match status" value="1"/>
</dbReference>
<organism evidence="2">
    <name type="scientific">Sesamum radiatum</name>
    <name type="common">Black benniseed</name>
    <dbReference type="NCBI Taxonomy" id="300843"/>
    <lineage>
        <taxon>Eukaryota</taxon>
        <taxon>Viridiplantae</taxon>
        <taxon>Streptophyta</taxon>
        <taxon>Embryophyta</taxon>
        <taxon>Tracheophyta</taxon>
        <taxon>Spermatophyta</taxon>
        <taxon>Magnoliopsida</taxon>
        <taxon>eudicotyledons</taxon>
        <taxon>Gunneridae</taxon>
        <taxon>Pentapetalae</taxon>
        <taxon>asterids</taxon>
        <taxon>lamiids</taxon>
        <taxon>Lamiales</taxon>
        <taxon>Pedaliaceae</taxon>
        <taxon>Sesamum</taxon>
    </lineage>
</organism>
<dbReference type="EMBL" id="JACGWJ010000029">
    <property type="protein sequence ID" value="KAL0303021.1"/>
    <property type="molecule type" value="Genomic_DNA"/>
</dbReference>